<dbReference type="GO" id="GO:0003676">
    <property type="term" value="F:nucleic acid binding"/>
    <property type="evidence" value="ECO:0007669"/>
    <property type="project" value="InterPro"/>
</dbReference>
<reference evidence="2 3" key="1">
    <citation type="submission" date="2019-01" db="EMBL/GenBank/DDBJ databases">
        <title>Sequencing of cultivated peanut Arachis hypogaea provides insights into genome evolution and oil improvement.</title>
        <authorList>
            <person name="Chen X."/>
        </authorList>
    </citation>
    <scope>NUCLEOTIDE SEQUENCE [LARGE SCALE GENOMIC DNA]</scope>
    <source>
        <strain evidence="3">cv. Fuhuasheng</strain>
        <tissue evidence="2">Leaves</tissue>
    </source>
</reference>
<gene>
    <name evidence="2" type="ORF">Ahy_A05g025464</name>
</gene>
<protein>
    <recommendedName>
        <fullName evidence="1">RNase H type-1 domain-containing protein</fullName>
    </recommendedName>
</protein>
<dbReference type="SUPFAM" id="SSF53098">
    <property type="entry name" value="Ribonuclease H-like"/>
    <property type="match status" value="1"/>
</dbReference>
<dbReference type="Proteomes" id="UP000289738">
    <property type="component" value="Chromosome A05"/>
</dbReference>
<dbReference type="InterPro" id="IPR002156">
    <property type="entry name" value="RNaseH_domain"/>
</dbReference>
<sequence>MGFRRIIVEIDSAAVVSLLNGRKELGRHPNHIIRKVNELRRREWNIVFVQIYRKGNRSANYLAKLSMNSETDYVFWDLPPPEILSIL</sequence>
<dbReference type="InterPro" id="IPR012337">
    <property type="entry name" value="RNaseH-like_sf"/>
</dbReference>
<dbReference type="InterPro" id="IPR053151">
    <property type="entry name" value="RNase_H-like"/>
</dbReference>
<name>A0A445D8R2_ARAHY</name>
<keyword evidence="3" id="KW-1185">Reference proteome</keyword>
<dbReference type="Gene3D" id="3.30.420.10">
    <property type="entry name" value="Ribonuclease H-like superfamily/Ribonuclease H"/>
    <property type="match status" value="1"/>
</dbReference>
<dbReference type="AlphaFoldDB" id="A0A445D8R2"/>
<dbReference type="InterPro" id="IPR044730">
    <property type="entry name" value="RNase_H-like_dom_plant"/>
</dbReference>
<dbReference type="EMBL" id="SDMP01000005">
    <property type="protein sequence ID" value="RYR59568.1"/>
    <property type="molecule type" value="Genomic_DNA"/>
</dbReference>
<dbReference type="GO" id="GO:0004523">
    <property type="term" value="F:RNA-DNA hybrid ribonuclease activity"/>
    <property type="evidence" value="ECO:0007669"/>
    <property type="project" value="InterPro"/>
</dbReference>
<comment type="caution">
    <text evidence="2">The sequence shown here is derived from an EMBL/GenBank/DDBJ whole genome shotgun (WGS) entry which is preliminary data.</text>
</comment>
<feature type="domain" description="RNase H type-1" evidence="1">
    <location>
        <begin position="2"/>
        <end position="65"/>
    </location>
</feature>
<evidence type="ECO:0000313" key="3">
    <source>
        <dbReference type="Proteomes" id="UP000289738"/>
    </source>
</evidence>
<evidence type="ECO:0000259" key="1">
    <source>
        <dbReference type="Pfam" id="PF13456"/>
    </source>
</evidence>
<dbReference type="Pfam" id="PF13456">
    <property type="entry name" value="RVT_3"/>
    <property type="match status" value="1"/>
</dbReference>
<dbReference type="PANTHER" id="PTHR47723">
    <property type="entry name" value="OS05G0353850 PROTEIN"/>
    <property type="match status" value="1"/>
</dbReference>
<evidence type="ECO:0000313" key="2">
    <source>
        <dbReference type="EMBL" id="RYR59568.1"/>
    </source>
</evidence>
<dbReference type="CDD" id="cd06222">
    <property type="entry name" value="RNase_H_like"/>
    <property type="match status" value="1"/>
</dbReference>
<dbReference type="PANTHER" id="PTHR47723:SF19">
    <property type="entry name" value="POLYNUCLEOTIDYL TRANSFERASE, RIBONUCLEASE H-LIKE SUPERFAMILY PROTEIN"/>
    <property type="match status" value="1"/>
</dbReference>
<organism evidence="2 3">
    <name type="scientific">Arachis hypogaea</name>
    <name type="common">Peanut</name>
    <dbReference type="NCBI Taxonomy" id="3818"/>
    <lineage>
        <taxon>Eukaryota</taxon>
        <taxon>Viridiplantae</taxon>
        <taxon>Streptophyta</taxon>
        <taxon>Embryophyta</taxon>
        <taxon>Tracheophyta</taxon>
        <taxon>Spermatophyta</taxon>
        <taxon>Magnoliopsida</taxon>
        <taxon>eudicotyledons</taxon>
        <taxon>Gunneridae</taxon>
        <taxon>Pentapetalae</taxon>
        <taxon>rosids</taxon>
        <taxon>fabids</taxon>
        <taxon>Fabales</taxon>
        <taxon>Fabaceae</taxon>
        <taxon>Papilionoideae</taxon>
        <taxon>50 kb inversion clade</taxon>
        <taxon>dalbergioids sensu lato</taxon>
        <taxon>Dalbergieae</taxon>
        <taxon>Pterocarpus clade</taxon>
        <taxon>Arachis</taxon>
    </lineage>
</organism>
<accession>A0A445D8R2</accession>
<dbReference type="InterPro" id="IPR036397">
    <property type="entry name" value="RNaseH_sf"/>
</dbReference>
<proteinExistence type="predicted"/>